<dbReference type="InterPro" id="IPR019688">
    <property type="entry name" value="DUF2533"/>
</dbReference>
<dbReference type="AlphaFoldDB" id="A0A926NKH8"/>
<reference evidence="1" key="1">
    <citation type="submission" date="2020-09" db="EMBL/GenBank/DDBJ databases">
        <title>A novel bacterium of genus Bacillus, isolated from South China Sea.</title>
        <authorList>
            <person name="Huang H."/>
            <person name="Mo K."/>
            <person name="Hu Y."/>
        </authorList>
    </citation>
    <scope>NUCLEOTIDE SEQUENCE</scope>
    <source>
        <strain evidence="1">IB182487</strain>
    </source>
</reference>
<dbReference type="EMBL" id="JACXAI010000020">
    <property type="protein sequence ID" value="MBD1381638.1"/>
    <property type="molecule type" value="Genomic_DNA"/>
</dbReference>
<gene>
    <name evidence="1" type="ORF">IC621_15475</name>
</gene>
<organism evidence="1 2">
    <name type="scientific">Metabacillus arenae</name>
    <dbReference type="NCBI Taxonomy" id="2771434"/>
    <lineage>
        <taxon>Bacteria</taxon>
        <taxon>Bacillati</taxon>
        <taxon>Bacillota</taxon>
        <taxon>Bacilli</taxon>
        <taxon>Bacillales</taxon>
        <taxon>Bacillaceae</taxon>
        <taxon>Metabacillus</taxon>
    </lineage>
</organism>
<sequence>MTSLHKQLSEHSKNQNRIVNDFLKLDAIREAAIDEVVTHCRTGQKFSVLKINQVTKEINDLAKKGIIPQRKFVTEEMVKEYVSKK</sequence>
<evidence type="ECO:0000313" key="1">
    <source>
        <dbReference type="EMBL" id="MBD1381638.1"/>
    </source>
</evidence>
<comment type="caution">
    <text evidence="1">The sequence shown here is derived from an EMBL/GenBank/DDBJ whole genome shotgun (WGS) entry which is preliminary data.</text>
</comment>
<keyword evidence="2" id="KW-1185">Reference proteome</keyword>
<protein>
    <submittedName>
        <fullName evidence="1">YpbS family protein</fullName>
    </submittedName>
</protein>
<dbReference type="Pfam" id="PF10752">
    <property type="entry name" value="DUF2533"/>
    <property type="match status" value="1"/>
</dbReference>
<evidence type="ECO:0000313" key="2">
    <source>
        <dbReference type="Proteomes" id="UP000626844"/>
    </source>
</evidence>
<dbReference type="RefSeq" id="WP_191159235.1">
    <property type="nucleotide sequence ID" value="NZ_JACXAI010000020.1"/>
</dbReference>
<proteinExistence type="predicted"/>
<dbReference type="Proteomes" id="UP000626844">
    <property type="component" value="Unassembled WGS sequence"/>
</dbReference>
<accession>A0A926NKH8</accession>
<name>A0A926NKH8_9BACI</name>